<accession>A0A6J6BGA7</accession>
<dbReference type="CDD" id="cd12797">
    <property type="entry name" value="M23_peptidase"/>
    <property type="match status" value="1"/>
</dbReference>
<evidence type="ECO:0000259" key="1">
    <source>
        <dbReference type="Pfam" id="PF01551"/>
    </source>
</evidence>
<dbReference type="PANTHER" id="PTHR21666:SF268">
    <property type="entry name" value="PEPTIDASE M23 DOMAIN-CONTAINING PROTEIN"/>
    <property type="match status" value="1"/>
</dbReference>
<dbReference type="EMBL" id="CAEZSR010000002">
    <property type="protein sequence ID" value="CAB4537248.1"/>
    <property type="molecule type" value="Genomic_DNA"/>
</dbReference>
<organism evidence="2">
    <name type="scientific">freshwater metagenome</name>
    <dbReference type="NCBI Taxonomy" id="449393"/>
    <lineage>
        <taxon>unclassified sequences</taxon>
        <taxon>metagenomes</taxon>
        <taxon>ecological metagenomes</taxon>
    </lineage>
</organism>
<dbReference type="PANTHER" id="PTHR21666">
    <property type="entry name" value="PEPTIDASE-RELATED"/>
    <property type="match status" value="1"/>
</dbReference>
<gene>
    <name evidence="2" type="ORF">UFOPK1493_00060</name>
</gene>
<dbReference type="AlphaFoldDB" id="A0A6J6BGA7"/>
<dbReference type="InterPro" id="IPR050570">
    <property type="entry name" value="Cell_wall_metabolism_enzyme"/>
</dbReference>
<dbReference type="InterPro" id="IPR011055">
    <property type="entry name" value="Dup_hybrid_motif"/>
</dbReference>
<dbReference type="InterPro" id="IPR016047">
    <property type="entry name" value="M23ase_b-sheet_dom"/>
</dbReference>
<dbReference type="SUPFAM" id="SSF51261">
    <property type="entry name" value="Duplicated hybrid motif"/>
    <property type="match status" value="1"/>
</dbReference>
<dbReference type="GO" id="GO:0004222">
    <property type="term" value="F:metalloendopeptidase activity"/>
    <property type="evidence" value="ECO:0007669"/>
    <property type="project" value="TreeGrafter"/>
</dbReference>
<evidence type="ECO:0000313" key="2">
    <source>
        <dbReference type="EMBL" id="CAB4537248.1"/>
    </source>
</evidence>
<name>A0A6J6BGA7_9ZZZZ</name>
<proteinExistence type="predicted"/>
<protein>
    <submittedName>
        <fullName evidence="2">Unannotated protein</fullName>
    </submittedName>
</protein>
<feature type="domain" description="M23ase beta-sheet core" evidence="1">
    <location>
        <begin position="28"/>
        <end position="122"/>
    </location>
</feature>
<reference evidence="2" key="1">
    <citation type="submission" date="2020-05" db="EMBL/GenBank/DDBJ databases">
        <authorList>
            <person name="Chiriac C."/>
            <person name="Salcher M."/>
            <person name="Ghai R."/>
            <person name="Kavagutti S V."/>
        </authorList>
    </citation>
    <scope>NUCLEOTIDE SEQUENCE</scope>
</reference>
<sequence length="130" mass="13602">MGGGDWVCPVQGPRAFGDTWGAPRSGGRKHQGVDIMSPHGTPLVAVVAGTVRMSTNRLGGNAVWLTGVDGARYYYAHLSAWEGGNRSVSAGEVIGYVGATGNASGNHLHFEIHPNGGPAVNPYPTVRRYC</sequence>
<dbReference type="Pfam" id="PF01551">
    <property type="entry name" value="Peptidase_M23"/>
    <property type="match status" value="1"/>
</dbReference>
<dbReference type="Gene3D" id="2.70.70.10">
    <property type="entry name" value="Glucose Permease (Domain IIA)"/>
    <property type="match status" value="1"/>
</dbReference>